<sequence>RKWDRISKNRRTLTFLEEAQRNVEKIKVEEERLKNNINLSRVKYNLTIALRDNLDLKIIDKYKHNLERKFEEIKINTKSRRELFQRAVFKRRNEEDLRKIQLLSFENLMIEMDIPVNNNLFASKEFTNFY</sequence>
<dbReference type="AlphaFoldDB" id="A0A0F9MZ32"/>
<reference evidence="1" key="1">
    <citation type="journal article" date="2015" name="Nature">
        <title>Complex archaea that bridge the gap between prokaryotes and eukaryotes.</title>
        <authorList>
            <person name="Spang A."/>
            <person name="Saw J.H."/>
            <person name="Jorgensen S.L."/>
            <person name="Zaremba-Niedzwiedzka K."/>
            <person name="Martijn J."/>
            <person name="Lind A.E."/>
            <person name="van Eijk R."/>
            <person name="Schleper C."/>
            <person name="Guy L."/>
            <person name="Ettema T.J."/>
        </authorList>
    </citation>
    <scope>NUCLEOTIDE SEQUENCE</scope>
</reference>
<evidence type="ECO:0000313" key="1">
    <source>
        <dbReference type="EMBL" id="KKM81820.1"/>
    </source>
</evidence>
<dbReference type="EMBL" id="LAZR01007960">
    <property type="protein sequence ID" value="KKM81820.1"/>
    <property type="molecule type" value="Genomic_DNA"/>
</dbReference>
<proteinExistence type="predicted"/>
<gene>
    <name evidence="1" type="ORF">LCGC14_1325890</name>
</gene>
<feature type="non-terminal residue" evidence="1">
    <location>
        <position position="1"/>
    </location>
</feature>
<organism evidence="1">
    <name type="scientific">marine sediment metagenome</name>
    <dbReference type="NCBI Taxonomy" id="412755"/>
    <lineage>
        <taxon>unclassified sequences</taxon>
        <taxon>metagenomes</taxon>
        <taxon>ecological metagenomes</taxon>
    </lineage>
</organism>
<accession>A0A0F9MZ32</accession>
<name>A0A0F9MZ32_9ZZZZ</name>
<protein>
    <submittedName>
        <fullName evidence="1">Uncharacterized protein</fullName>
    </submittedName>
</protein>
<comment type="caution">
    <text evidence="1">The sequence shown here is derived from an EMBL/GenBank/DDBJ whole genome shotgun (WGS) entry which is preliminary data.</text>
</comment>